<dbReference type="AlphaFoldDB" id="A0A1C7H443"/>
<keyword evidence="10" id="KW-1185">Reference proteome</keyword>
<evidence type="ECO:0000259" key="7">
    <source>
        <dbReference type="Pfam" id="PF07980"/>
    </source>
</evidence>
<accession>A0A1C7H443</accession>
<keyword evidence="5" id="KW-0998">Cell outer membrane</keyword>
<evidence type="ECO:0000256" key="5">
    <source>
        <dbReference type="ARBA" id="ARBA00023237"/>
    </source>
</evidence>
<dbReference type="Proteomes" id="UP000092631">
    <property type="component" value="Chromosome"/>
</dbReference>
<feature type="domain" description="SusD-like N-terminal" evidence="8">
    <location>
        <begin position="112"/>
        <end position="231"/>
    </location>
</feature>
<feature type="domain" description="RagB/SusD" evidence="7">
    <location>
        <begin position="306"/>
        <end position="612"/>
    </location>
</feature>
<dbReference type="GeneID" id="82189216"/>
<name>A0A1C7H443_9BACE</name>
<comment type="similarity">
    <text evidence="2">Belongs to the SusD family.</text>
</comment>
<evidence type="ECO:0000313" key="10">
    <source>
        <dbReference type="Proteomes" id="UP000092631"/>
    </source>
</evidence>
<evidence type="ECO:0000256" key="4">
    <source>
        <dbReference type="ARBA" id="ARBA00023136"/>
    </source>
</evidence>
<comment type="subcellular location">
    <subcellularLocation>
        <location evidence="1">Cell outer membrane</location>
    </subcellularLocation>
</comment>
<dbReference type="InterPro" id="IPR012944">
    <property type="entry name" value="SusD_RagB_dom"/>
</dbReference>
<evidence type="ECO:0000313" key="9">
    <source>
        <dbReference type="EMBL" id="ANU59395.1"/>
    </source>
</evidence>
<proteinExistence type="inferred from homology"/>
<dbReference type="SUPFAM" id="SSF48452">
    <property type="entry name" value="TPR-like"/>
    <property type="match status" value="1"/>
</dbReference>
<gene>
    <name evidence="9" type="ORF">A4V03_18975</name>
</gene>
<keyword evidence="3 6" id="KW-0732">Signal</keyword>
<evidence type="ECO:0000256" key="2">
    <source>
        <dbReference type="ARBA" id="ARBA00006275"/>
    </source>
</evidence>
<evidence type="ECO:0000256" key="6">
    <source>
        <dbReference type="SAM" id="SignalP"/>
    </source>
</evidence>
<evidence type="ECO:0000259" key="8">
    <source>
        <dbReference type="Pfam" id="PF14322"/>
    </source>
</evidence>
<dbReference type="Pfam" id="PF14322">
    <property type="entry name" value="SusD-like_3"/>
    <property type="match status" value="1"/>
</dbReference>
<sequence>MKKRFIYICIFASLLTFSSCNEALDVAPDGRLSLDEVFQDPDLTKAYFSTCFDYLPKKSLRYHFWSNYPVALSDEAWDCTDGSGAGFAHAASGNCTTTDFYLDVRRDMGDTYSEGGYWQLYWGQIRIINTFLQRAATAAIPSESDRDRWVAEAHVLRAYFYMELLKWYGPVPIEKEPYGLDYDYSTLSRPTFEDCARFIVDDCEIALQSSNLPWRLTTLNEKIRMTKGIAMAIRSEASLFAASTYNNGGKDLWEWAYTINKDCLEQLKANGYELYTKCADTEKYYNNAYMEYFTLNNYIGTDPSDKETIWQSTEGYWPDPYTNPLYDVIGAPVLGNAQLTIVPSQELVDAYDMLATGKPVLDLSKPYNDEKHLSPNYNPNSGYDPANPYKGRDPRFQATIFYNNSPVLLGKEPAVVETYVGGNSEIRTSGNTNTRTGYYWRKRMVNGNCKAAGVAGYDGRFRFYRLGKIYLNAAEAAIESGYLTEGLEWINEIRHRAGFDPSVDLSTNDKNEARLLVRHERQIELACEEDRYFDIRRWTPANENMENEKFTTGMRITKNGNSFSYERINLGTDGSKPSKMSYEKKWHVYPIPASEAAVLEGTTGQTWQNAGW</sequence>
<dbReference type="KEGG" id="bcae:A4V03_18975"/>
<feature type="chain" id="PRO_5008886928" evidence="6">
    <location>
        <begin position="24"/>
        <end position="612"/>
    </location>
</feature>
<evidence type="ECO:0000256" key="1">
    <source>
        <dbReference type="ARBA" id="ARBA00004442"/>
    </source>
</evidence>
<dbReference type="GO" id="GO:0009279">
    <property type="term" value="C:cell outer membrane"/>
    <property type="evidence" value="ECO:0007669"/>
    <property type="project" value="UniProtKB-SubCell"/>
</dbReference>
<dbReference type="Pfam" id="PF07980">
    <property type="entry name" value="SusD_RagB"/>
    <property type="match status" value="1"/>
</dbReference>
<keyword evidence="4" id="KW-0472">Membrane</keyword>
<dbReference type="EMBL" id="CP015401">
    <property type="protein sequence ID" value="ANU59395.1"/>
    <property type="molecule type" value="Genomic_DNA"/>
</dbReference>
<dbReference type="Gene3D" id="1.25.40.390">
    <property type="match status" value="1"/>
</dbReference>
<reference evidence="10" key="1">
    <citation type="submission" date="2016-04" db="EMBL/GenBank/DDBJ databases">
        <title>Complete Genome Sequences of Twelve Strains of a Stable Defined Moderately Diverse Mouse Microbiota 2 (sDMDMm2).</title>
        <authorList>
            <person name="Uchimura Y."/>
            <person name="Wyss M."/>
            <person name="Brugiroux S."/>
            <person name="Limenitakis J.P."/>
            <person name="Stecher B."/>
            <person name="McCoy K.D."/>
            <person name="Macpherson A.J."/>
        </authorList>
    </citation>
    <scope>NUCLEOTIDE SEQUENCE [LARGE SCALE GENOMIC DNA]</scope>
    <source>
        <strain evidence="10">I48</strain>
    </source>
</reference>
<dbReference type="InterPro" id="IPR033985">
    <property type="entry name" value="SusD-like_N"/>
</dbReference>
<dbReference type="RefSeq" id="WP_065540021.1">
    <property type="nucleotide sequence ID" value="NZ_CAPDLJ010000002.1"/>
</dbReference>
<evidence type="ECO:0000256" key="3">
    <source>
        <dbReference type="ARBA" id="ARBA00022729"/>
    </source>
</evidence>
<dbReference type="OrthoDB" id="1109873at2"/>
<feature type="signal peptide" evidence="6">
    <location>
        <begin position="1"/>
        <end position="23"/>
    </location>
</feature>
<dbReference type="PROSITE" id="PS51257">
    <property type="entry name" value="PROKAR_LIPOPROTEIN"/>
    <property type="match status" value="1"/>
</dbReference>
<protein>
    <submittedName>
        <fullName evidence="9">RagB/SusD family nutrient uptake outer membrane protein</fullName>
    </submittedName>
</protein>
<organism evidence="9 10">
    <name type="scientific">Bacteroides caecimuris</name>
    <dbReference type="NCBI Taxonomy" id="1796613"/>
    <lineage>
        <taxon>Bacteria</taxon>
        <taxon>Pseudomonadati</taxon>
        <taxon>Bacteroidota</taxon>
        <taxon>Bacteroidia</taxon>
        <taxon>Bacteroidales</taxon>
        <taxon>Bacteroidaceae</taxon>
        <taxon>Bacteroides</taxon>
    </lineage>
</organism>
<dbReference type="InterPro" id="IPR011990">
    <property type="entry name" value="TPR-like_helical_dom_sf"/>
</dbReference>